<feature type="domain" description="DEAD-box RNA helicase Q" evidence="15">
    <location>
        <begin position="13"/>
        <end position="41"/>
    </location>
</feature>
<dbReference type="SUPFAM" id="SSF52540">
    <property type="entry name" value="P-loop containing nucleoside triphosphate hydrolases"/>
    <property type="match status" value="1"/>
</dbReference>
<dbReference type="Gene3D" id="3.40.50.300">
    <property type="entry name" value="P-loop containing nucleotide triphosphate hydrolases"/>
    <property type="match status" value="2"/>
</dbReference>
<dbReference type="EC" id="3.6.4.13" evidence="1"/>
<feature type="compositionally biased region" description="Basic and acidic residues" evidence="12">
    <location>
        <begin position="551"/>
        <end position="577"/>
    </location>
</feature>
<evidence type="ECO:0000256" key="2">
    <source>
        <dbReference type="ARBA" id="ARBA00022490"/>
    </source>
</evidence>
<dbReference type="InterPro" id="IPR044742">
    <property type="entry name" value="DEAD/DEAH_RhlB"/>
</dbReference>
<dbReference type="Pfam" id="PF00270">
    <property type="entry name" value="DEAD"/>
    <property type="match status" value="1"/>
</dbReference>
<evidence type="ECO:0000256" key="7">
    <source>
        <dbReference type="ARBA" id="ARBA00038437"/>
    </source>
</evidence>
<evidence type="ECO:0000256" key="11">
    <source>
        <dbReference type="RuleBase" id="RU000492"/>
    </source>
</evidence>
<feature type="short sequence motif" description="Q motif" evidence="10">
    <location>
        <begin position="13"/>
        <end position="41"/>
    </location>
</feature>
<comment type="catalytic activity">
    <reaction evidence="8">
        <text>ATP + H2O = ADP + phosphate + H(+)</text>
        <dbReference type="Rhea" id="RHEA:13065"/>
        <dbReference type="ChEBI" id="CHEBI:15377"/>
        <dbReference type="ChEBI" id="CHEBI:15378"/>
        <dbReference type="ChEBI" id="CHEBI:30616"/>
        <dbReference type="ChEBI" id="CHEBI:43474"/>
        <dbReference type="ChEBI" id="CHEBI:456216"/>
        <dbReference type="EC" id="3.6.4.13"/>
    </reaction>
</comment>
<keyword evidence="6 11" id="KW-0067">ATP-binding</keyword>
<keyword evidence="2" id="KW-0963">Cytoplasm</keyword>
<evidence type="ECO:0000256" key="3">
    <source>
        <dbReference type="ARBA" id="ARBA00022741"/>
    </source>
</evidence>
<dbReference type="GO" id="GO:0016787">
    <property type="term" value="F:hydrolase activity"/>
    <property type="evidence" value="ECO:0007669"/>
    <property type="project" value="UniProtKB-KW"/>
</dbReference>
<dbReference type="GO" id="GO:0005829">
    <property type="term" value="C:cytosol"/>
    <property type="evidence" value="ECO:0007669"/>
    <property type="project" value="TreeGrafter"/>
</dbReference>
<keyword evidence="17" id="KW-1185">Reference proteome</keyword>
<evidence type="ECO:0000256" key="4">
    <source>
        <dbReference type="ARBA" id="ARBA00022801"/>
    </source>
</evidence>
<dbReference type="InterPro" id="IPR001650">
    <property type="entry name" value="Helicase_C-like"/>
</dbReference>
<feature type="domain" description="Helicase C-terminal" evidence="14">
    <location>
        <begin position="246"/>
        <end position="387"/>
    </location>
</feature>
<evidence type="ECO:0000256" key="5">
    <source>
        <dbReference type="ARBA" id="ARBA00022806"/>
    </source>
</evidence>
<dbReference type="GO" id="GO:0003724">
    <property type="term" value="F:RNA helicase activity"/>
    <property type="evidence" value="ECO:0007669"/>
    <property type="project" value="UniProtKB-EC"/>
</dbReference>
<accession>A0A1I4Y4S0</accession>
<dbReference type="InterPro" id="IPR027417">
    <property type="entry name" value="P-loop_NTPase"/>
</dbReference>
<dbReference type="CDD" id="cd00268">
    <property type="entry name" value="DEADc"/>
    <property type="match status" value="1"/>
</dbReference>
<evidence type="ECO:0000313" key="17">
    <source>
        <dbReference type="Proteomes" id="UP000199149"/>
    </source>
</evidence>
<proteinExistence type="inferred from homology"/>
<evidence type="ECO:0000259" key="14">
    <source>
        <dbReference type="PROSITE" id="PS51194"/>
    </source>
</evidence>
<dbReference type="GO" id="GO:0009266">
    <property type="term" value="P:response to temperature stimulus"/>
    <property type="evidence" value="ECO:0007669"/>
    <property type="project" value="UniProtKB-ARBA"/>
</dbReference>
<reference evidence="17" key="1">
    <citation type="submission" date="2016-10" db="EMBL/GenBank/DDBJ databases">
        <authorList>
            <person name="Varghese N."/>
            <person name="Submissions S."/>
        </authorList>
    </citation>
    <scope>NUCLEOTIDE SEQUENCE [LARGE SCALE GENOMIC DNA]</scope>
    <source>
        <strain evidence="17">XJ109</strain>
    </source>
</reference>
<dbReference type="Gene3D" id="3.30.70.330">
    <property type="match status" value="1"/>
</dbReference>
<evidence type="ECO:0000256" key="1">
    <source>
        <dbReference type="ARBA" id="ARBA00012552"/>
    </source>
</evidence>
<dbReference type="AlphaFoldDB" id="A0A1I4Y4S0"/>
<dbReference type="InterPro" id="IPR014001">
    <property type="entry name" value="Helicase_ATP-bd"/>
</dbReference>
<dbReference type="Pfam" id="PF00271">
    <property type="entry name" value="Helicase_C"/>
    <property type="match status" value="1"/>
</dbReference>
<dbReference type="EMBL" id="FOUZ01000010">
    <property type="protein sequence ID" value="SFN33078.1"/>
    <property type="molecule type" value="Genomic_DNA"/>
</dbReference>
<dbReference type="InterPro" id="IPR000629">
    <property type="entry name" value="RNA-helicase_DEAD-box_CS"/>
</dbReference>
<dbReference type="SMART" id="SM00490">
    <property type="entry name" value="HELICc"/>
    <property type="match status" value="1"/>
</dbReference>
<feature type="region of interest" description="Disordered" evidence="12">
    <location>
        <begin position="541"/>
        <end position="662"/>
    </location>
</feature>
<dbReference type="Pfam" id="PF03880">
    <property type="entry name" value="DbpA"/>
    <property type="match status" value="1"/>
</dbReference>
<dbReference type="RefSeq" id="WP_245752139.1">
    <property type="nucleotide sequence ID" value="NZ_FOUZ01000010.1"/>
</dbReference>
<dbReference type="InterPro" id="IPR014014">
    <property type="entry name" value="RNA_helicase_DEAD_Q_motif"/>
</dbReference>
<dbReference type="FunFam" id="3.40.50.300:FF:000108">
    <property type="entry name" value="ATP-dependent RNA helicase RhlE"/>
    <property type="match status" value="1"/>
</dbReference>
<dbReference type="InterPro" id="IPR011545">
    <property type="entry name" value="DEAD/DEAH_box_helicase_dom"/>
</dbReference>
<dbReference type="PANTHER" id="PTHR47959">
    <property type="entry name" value="ATP-DEPENDENT RNA HELICASE RHLE-RELATED"/>
    <property type="match status" value="1"/>
</dbReference>
<keyword evidence="5 11" id="KW-0347">Helicase</keyword>
<feature type="domain" description="Helicase ATP-binding" evidence="13">
    <location>
        <begin position="45"/>
        <end position="216"/>
    </location>
</feature>
<evidence type="ECO:0000256" key="12">
    <source>
        <dbReference type="SAM" id="MobiDB-lite"/>
    </source>
</evidence>
<feature type="region of interest" description="Disordered" evidence="12">
    <location>
        <begin position="451"/>
        <end position="471"/>
    </location>
</feature>
<comment type="similarity">
    <text evidence="7 11">Belongs to the DEAD box helicase family.</text>
</comment>
<name>A0A1I4Y4S0_9FLAO</name>
<dbReference type="PANTHER" id="PTHR47959:SF13">
    <property type="entry name" value="ATP-DEPENDENT RNA HELICASE RHLE"/>
    <property type="match status" value="1"/>
</dbReference>
<evidence type="ECO:0000256" key="10">
    <source>
        <dbReference type="PROSITE-ProRule" id="PRU00552"/>
    </source>
</evidence>
<dbReference type="GO" id="GO:0042255">
    <property type="term" value="P:ribosome assembly"/>
    <property type="evidence" value="ECO:0007669"/>
    <property type="project" value="UniProtKB-ARBA"/>
</dbReference>
<keyword evidence="3 11" id="KW-0547">Nucleotide-binding</keyword>
<dbReference type="STRING" id="684065.SAMN05421738_110120"/>
<dbReference type="InterPro" id="IPR005580">
    <property type="entry name" value="DbpA/CsdA_RNA-bd_dom"/>
</dbReference>
<dbReference type="InterPro" id="IPR050079">
    <property type="entry name" value="DEAD_box_RNA_helicase"/>
</dbReference>
<dbReference type="PROSITE" id="PS00039">
    <property type="entry name" value="DEAD_ATP_HELICASE"/>
    <property type="match status" value="1"/>
</dbReference>
<dbReference type="InterPro" id="IPR012677">
    <property type="entry name" value="Nucleotide-bd_a/b_plait_sf"/>
</dbReference>
<evidence type="ECO:0000259" key="15">
    <source>
        <dbReference type="PROSITE" id="PS51195"/>
    </source>
</evidence>
<evidence type="ECO:0000313" key="16">
    <source>
        <dbReference type="EMBL" id="SFN33078.1"/>
    </source>
</evidence>
<protein>
    <recommendedName>
        <fullName evidence="9">DEAD-box ATP-dependent RNA helicase RhpA</fullName>
        <ecNumber evidence="1">3.6.4.13</ecNumber>
    </recommendedName>
</protein>
<dbReference type="PROSITE" id="PS51195">
    <property type="entry name" value="Q_MOTIF"/>
    <property type="match status" value="1"/>
</dbReference>
<dbReference type="CDD" id="cd12252">
    <property type="entry name" value="RRM_DbpA"/>
    <property type="match status" value="1"/>
</dbReference>
<dbReference type="CDD" id="cd18787">
    <property type="entry name" value="SF2_C_DEAD"/>
    <property type="match status" value="1"/>
</dbReference>
<organism evidence="16 17">
    <name type="scientific">Algoriella xinjiangensis</name>
    <dbReference type="NCBI Taxonomy" id="684065"/>
    <lineage>
        <taxon>Bacteria</taxon>
        <taxon>Pseudomonadati</taxon>
        <taxon>Bacteroidota</taxon>
        <taxon>Flavobacteriia</taxon>
        <taxon>Flavobacteriales</taxon>
        <taxon>Weeksellaceae</taxon>
        <taxon>Algoriella</taxon>
    </lineage>
</organism>
<gene>
    <name evidence="16" type="ORF">SAMN05421738_110120</name>
</gene>
<sequence>MNFIISVSLSNMITFKELGLQEDILTAIEKMGFVTPSPIQEKAIPQILTSKQDVIALAQTGTGKTAAFGLPILNNLSTESQSVQAIILCPTRELCLQIAKEIETFATDMRGVRVQAVYGGADITKQIRGLKDNPQIVVGTPGRTMDLIKRKALKINDITWTVLDEADEMLNMGFRDEIDSILETTPEEKQTLLFSATMPSEVRRIASEYMHEPVEIAVSKINTASKNIEHHVYLVRSSDRYLALKRLADYYPNIYGIVFCRTRREAKDVADKLMQDGYNADALHGDLSQSQRDHVMDKFRSQNIQILVATDVAARGIDVNELTHVINYNLPDDPEVYVHRSGRTGRAGNKGISIIISGGREARKIRDLEKLIASKIDPRNVPTGEEICEKRLISLIEKIENIEVDEELIEPYMATVNEKLAEIDRDTLLKRFLTVEFNSFLEYYKNTKDITPEGDRGDRGERGDRPNRRGGRDFSRFFINIGQKHNLRVPNLIGLINEQTRNRNIEIGKIEILRNFSFFEVDTQFESLVLETFKDAQRDGVDLDVQISKPEPGRGGDRGGSRGGDRGGNRGGGDRGGNRSGGGFRERREGDRERSGGYRGGDRDNRGGDRDNRGGGDRGGFRGGDRDRSAGSSSDRDSRGGDRGGYRGGDRNRTGNSRRGRD</sequence>
<evidence type="ECO:0000256" key="9">
    <source>
        <dbReference type="ARBA" id="ARBA00074363"/>
    </source>
</evidence>
<dbReference type="PROSITE" id="PS51194">
    <property type="entry name" value="HELICASE_CTER"/>
    <property type="match status" value="1"/>
</dbReference>
<dbReference type="SMART" id="SM00487">
    <property type="entry name" value="DEXDc"/>
    <property type="match status" value="1"/>
</dbReference>
<feature type="compositionally biased region" description="Basic and acidic residues" evidence="12">
    <location>
        <begin position="584"/>
        <end position="653"/>
    </location>
</feature>
<dbReference type="PROSITE" id="PS51192">
    <property type="entry name" value="HELICASE_ATP_BIND_1"/>
    <property type="match status" value="1"/>
</dbReference>
<evidence type="ECO:0000259" key="13">
    <source>
        <dbReference type="PROSITE" id="PS51192"/>
    </source>
</evidence>
<evidence type="ECO:0000256" key="8">
    <source>
        <dbReference type="ARBA" id="ARBA00047984"/>
    </source>
</evidence>
<evidence type="ECO:0000256" key="6">
    <source>
        <dbReference type="ARBA" id="ARBA00022840"/>
    </source>
</evidence>
<dbReference type="GO" id="GO:0003676">
    <property type="term" value="F:nucleic acid binding"/>
    <property type="evidence" value="ECO:0007669"/>
    <property type="project" value="InterPro"/>
</dbReference>
<dbReference type="Proteomes" id="UP000199149">
    <property type="component" value="Unassembled WGS sequence"/>
</dbReference>
<keyword evidence="4 11" id="KW-0378">Hydrolase</keyword>
<dbReference type="GO" id="GO:0005524">
    <property type="term" value="F:ATP binding"/>
    <property type="evidence" value="ECO:0007669"/>
    <property type="project" value="UniProtKB-KW"/>
</dbReference>